<dbReference type="EMBL" id="HG529672">
    <property type="protein sequence ID" value="CDI55987.1"/>
    <property type="molecule type" value="Genomic_DNA"/>
</dbReference>
<feature type="region of interest" description="Disordered" evidence="1">
    <location>
        <begin position="1067"/>
        <end position="1146"/>
    </location>
</feature>
<evidence type="ECO:0000256" key="1">
    <source>
        <dbReference type="SAM" id="MobiDB-lite"/>
    </source>
</evidence>
<feature type="region of interest" description="Disordered" evidence="1">
    <location>
        <begin position="367"/>
        <end position="415"/>
    </location>
</feature>
<feature type="compositionally biased region" description="Polar residues" evidence="1">
    <location>
        <begin position="49"/>
        <end position="69"/>
    </location>
</feature>
<dbReference type="PANTHER" id="PTHR45615:SF80">
    <property type="entry name" value="GRIP DOMAIN-CONTAINING PROTEIN"/>
    <property type="match status" value="1"/>
</dbReference>
<feature type="region of interest" description="Disordered" evidence="1">
    <location>
        <begin position="1214"/>
        <end position="1273"/>
    </location>
</feature>
<reference evidence="2" key="1">
    <citation type="journal article" date="2014" name="Genome Biol. Evol.">
        <title>Gene Loss Rather Than Gene Gain Is Associated with a Host Jump from Monocots to Dicots in the Smut Fungus Melanopsichium pennsylvanicum.</title>
        <authorList>
            <person name="Sharma R."/>
            <person name="Mishra B."/>
            <person name="Runge F."/>
            <person name="Thines M."/>
        </authorList>
    </citation>
    <scope>NUCLEOTIDE SEQUENCE</scope>
    <source>
        <strain evidence="2">4</strain>
    </source>
</reference>
<feature type="compositionally biased region" description="Polar residues" evidence="1">
    <location>
        <begin position="700"/>
        <end position="712"/>
    </location>
</feature>
<feature type="region of interest" description="Disordered" evidence="1">
    <location>
        <begin position="521"/>
        <end position="554"/>
    </location>
</feature>
<feature type="region of interest" description="Disordered" evidence="1">
    <location>
        <begin position="1354"/>
        <end position="1379"/>
    </location>
</feature>
<feature type="compositionally biased region" description="Polar residues" evidence="1">
    <location>
        <begin position="17"/>
        <end position="36"/>
    </location>
</feature>
<feature type="region of interest" description="Disordered" evidence="1">
    <location>
        <begin position="687"/>
        <end position="760"/>
    </location>
</feature>
<protein>
    <submittedName>
        <fullName evidence="2">Uncharacterized protein</fullName>
    </submittedName>
</protein>
<feature type="region of interest" description="Disordered" evidence="1">
    <location>
        <begin position="2069"/>
        <end position="2130"/>
    </location>
</feature>
<feature type="compositionally biased region" description="Polar residues" evidence="1">
    <location>
        <begin position="1119"/>
        <end position="1143"/>
    </location>
</feature>
<organism evidence="2">
    <name type="scientific">Melanopsichium pennsylvanicum 4</name>
    <dbReference type="NCBI Taxonomy" id="1398559"/>
    <lineage>
        <taxon>Eukaryota</taxon>
        <taxon>Fungi</taxon>
        <taxon>Dikarya</taxon>
        <taxon>Basidiomycota</taxon>
        <taxon>Ustilaginomycotina</taxon>
        <taxon>Ustilaginomycetes</taxon>
        <taxon>Ustilaginales</taxon>
        <taxon>Ustilaginaceae</taxon>
        <taxon>Melanopsichium</taxon>
    </lineage>
</organism>
<feature type="region of interest" description="Disordered" evidence="1">
    <location>
        <begin position="820"/>
        <end position="857"/>
    </location>
</feature>
<proteinExistence type="predicted"/>
<name>A0A077R9W3_9BASI</name>
<feature type="compositionally biased region" description="Basic and acidic residues" evidence="1">
    <location>
        <begin position="965"/>
        <end position="978"/>
    </location>
</feature>
<feature type="region of interest" description="Disordered" evidence="1">
    <location>
        <begin position="1"/>
        <end position="122"/>
    </location>
</feature>
<feature type="region of interest" description="Disordered" evidence="1">
    <location>
        <begin position="1847"/>
        <end position="1879"/>
    </location>
</feature>
<dbReference type="PANTHER" id="PTHR45615">
    <property type="entry name" value="MYOSIN HEAVY CHAIN, NON-MUSCLE"/>
    <property type="match status" value="1"/>
</dbReference>
<feature type="compositionally biased region" description="Acidic residues" evidence="1">
    <location>
        <begin position="368"/>
        <end position="382"/>
    </location>
</feature>
<feature type="compositionally biased region" description="Polar residues" evidence="1">
    <location>
        <begin position="1357"/>
        <end position="1379"/>
    </location>
</feature>
<feature type="region of interest" description="Disordered" evidence="1">
    <location>
        <begin position="259"/>
        <end position="306"/>
    </location>
</feature>
<feature type="compositionally biased region" description="Acidic residues" evidence="1">
    <location>
        <begin position="267"/>
        <end position="279"/>
    </location>
</feature>
<feature type="compositionally biased region" description="Polar residues" evidence="1">
    <location>
        <begin position="749"/>
        <end position="758"/>
    </location>
</feature>
<accession>A0A077R9W3</accession>
<evidence type="ECO:0000313" key="2">
    <source>
        <dbReference type="EMBL" id="CDI55987.1"/>
    </source>
</evidence>
<feature type="region of interest" description="Disordered" evidence="1">
    <location>
        <begin position="433"/>
        <end position="464"/>
    </location>
</feature>
<feature type="compositionally biased region" description="Acidic residues" evidence="1">
    <location>
        <begin position="648"/>
        <end position="659"/>
    </location>
</feature>
<feature type="region of interest" description="Disordered" evidence="1">
    <location>
        <begin position="571"/>
        <end position="667"/>
    </location>
</feature>
<feature type="compositionally biased region" description="Basic and acidic residues" evidence="1">
    <location>
        <begin position="454"/>
        <end position="464"/>
    </location>
</feature>
<feature type="compositionally biased region" description="Polar residues" evidence="1">
    <location>
        <begin position="111"/>
        <end position="120"/>
    </location>
</feature>
<feature type="compositionally biased region" description="Low complexity" evidence="1">
    <location>
        <begin position="2104"/>
        <end position="2115"/>
    </location>
</feature>
<sequence>MDGTTLNVSAPVFQPGGSKTNSTPTARQPSSLNMLPSASGLGTPLSDRNGGQSQPFQSTTLSQIQNQMTPGGGIPGGMVHMSASSRPFVPGGAAPSNLKPQTPIAPYQHAPQPSYSNLSRSPIPGHRLGHGMTPGSVQLTGPPAFLATPPIITNMPPTPGFTGPPSPLSPNVSVPASPFIMPHGQANLGLPYPGAVMNANVMKLRKGKGPQPVTPLKSNGHNSTPSISMNPAAFAASLAALKVKKKVVVSIPHEKPLSGDEALLAQSEDEPKDDGDAEVTDLSKAENTKRRHARAAASTRQKWAQRQPLDLDQHDLISSIQVPEDAIVTCEVHPEPWPHSLGLPDTIEIYLPGMSAWDEYLEMRAEEQQMEADAETAAEQDDLSSLARSKQVLSSKPAAFKGDDKGRSLSISTPADPNMVSFKLNRFLQSQRLSIVDPNEPNDDDENNTPSLEDQDKSFGRFPLRDLPNRLREAFARRRGESTHLHFLPNSKHSHTMSLGLPNSGGAFGPEVFSALNMIRANSDEGPSKPPSEAQDLPDKPLSDSDAMPGKDCPFLANIAEDDAEIDEAEVRTAGASHDPKSNSSDNWQDLGRGFGYEPEPQASVKSGRRHARQASRISVSTSRRGDDEGDELLSDREDVEVRTNPSEDADASDFEEELHDYGPEHWHDRHTSVHVSAFGDAHDRSDFEVLSNDEDSLRDSLTPSDEQFSNPSDEEAAREERILRRQHRAAERAARRERINRQRGRANTNNTLPSSSIGEADVHQHGRYDYAHEYHPRQRRQSLYQDEIVSNPSDEVQSDLDDSQTFGHLDQHACLKDDPHLSQDFRFPPPQPPTGKNSQARHGESNGPAMSGTLSRASGISLLNPDAKEFKFGGASAATRAVSAPLPSTQYTHEDTPAHFRLPSIKTSSFGSAFGDVAATAPHLNVAAPSFTPGIFNFKAPVRLQVPEMAMSSSPNGAPSAEAGNREAENRAMQGREKRTRYGPIDYNSEDERYAAYNTSPPRPKASAASIEGPLRSFSSLARQVPPPFLTPGFGQQQKAISHDSRFTAEAPSFVPTWAKGAAGFGGSTSFKRPSLPDWSKPTEGDAEQKLAPSIRDPQLSTMETRSKAIPIRRPSENIESASMSRSNSSKQDLAPGQSSGSMDKLSAANANTFLVASPDGRAHGGASVDIGQTSTETLMGPAEWAGPKGTESTWPEERARPINIPLGPHSYQSSVASPGSDAGAGPSVRWNERHSSSSIGVSSIDRRVQRDRSGHHHHHLIRVSDEGAEEDDESLTDFVEEIVERVDKVLEGWAGKILDEVTIMGQVRPHPRTGVAAAELDQDKIVLEISKRMEEALDTHLVTTFSAHVRKASDETQTTIRPTGNRHSSPDQKMSSSALVDAPGEWDFDYVQDIFEVKLGEIREQIETAMAQVIGKLDSSALPSIEPSEGNSGSALSSEFVETITARLVDQVRSLFETHNYTAKEAQTASEDKLQQALQAKLDENLFLLSEKSAADRSNIQHMLESEIHSLERSLSSMGASVQAHLSTALKETLPSLLEDRASGDAGLADRLTNQLGAALGPVFSEERRCLLEDNQRSRDLFLQALPSPASIAVSTVKAVEPLIKSLKKDPIDSDSLVTRLAEVIGKQSIEHMVDLNPVLALLEPLIAKQEDARSFSKRILQRQEDAERTLGELPAAINAKVDIFLSSSNESNERQGMVLEKVTEIKAELERKANLSAVVTSIDTERIKERLDDLSQDKELTRKTAEKTLTELAQVYQVLNSSYEALSRLEAQHTLTEGTHREITEALASQAKASEKLAGELRAAEAKAVAAEASRAGLSSQLDSKDKENELLANQLAQLKAELAATKTQASSERESSTKAVTEANTRADRAESTLSETTARLSTLLGAANTAEREAYESAKSVLERASKAEGQVSSLEKRISEQDVKIANLQSLTAAQKQKAAISHQKLAEGEKRIKESEAKLGELEELRAKVHVLDGRETELEQAKRHLRESEERETRLRAELKEYGERFGELEKDLLLMKENLVEKAVHEMTVSQLTESQELVEKLEAQLQARDADGWEAVEKPRTGAWASMHAPKVKVTEDEGESSGELAMEGGRSMRSVSFASSAGESSRGKEVQADQDGWWS</sequence>
<feature type="compositionally biased region" description="Basic and acidic residues" evidence="1">
    <location>
        <begin position="719"/>
        <end position="741"/>
    </location>
</feature>
<feature type="region of interest" description="Disordered" evidence="1">
    <location>
        <begin position="951"/>
        <end position="985"/>
    </location>
</feature>